<dbReference type="EnsemblMetazoa" id="XM_021052093.2">
    <property type="protein sequence ID" value="XP_020907752.1"/>
    <property type="gene ID" value="LOC110245797"/>
</dbReference>
<dbReference type="EnsemblMetazoa" id="XM_021052094.2">
    <property type="protein sequence ID" value="XP_020907753.1"/>
    <property type="gene ID" value="LOC110245797"/>
</dbReference>
<dbReference type="SUPFAM" id="SSF57501">
    <property type="entry name" value="Cystine-knot cytokines"/>
    <property type="match status" value="1"/>
</dbReference>
<proteinExistence type="predicted"/>
<evidence type="ECO:0000256" key="2">
    <source>
        <dbReference type="SAM" id="SignalP"/>
    </source>
</evidence>
<evidence type="ECO:0000313" key="4">
    <source>
        <dbReference type="Proteomes" id="UP000887567"/>
    </source>
</evidence>
<sequence length="275" mass="30447">MATLMLIIYVLIAVVQYSGLSGGIEMQYCTPRPQLIAIDSPYFNYFPYFVQLHRCGGTCSAVSPRIQTCSAATTKTISKTVYDLSRGSVATVLQLVNHTSCNCSCTQSPGSCAKDLEIWNPDSCSCKCKIPVGQSHPCPINFKWNQHICKCICDLAPKVCDVDKEWNTDYCGCLCSPDAFKRCAKQNQQIDKDTCACYSGSPPDIAARGGSGVNRNVMIGCMFAELFLLLLLFDVFLYCRYGHGVLTFLQGKCCSKKRQERREPVPLQKNSPEKC</sequence>
<dbReference type="OMA" id="CITECES"/>
<keyword evidence="2" id="KW-0732">Signal</keyword>
<evidence type="ECO:0000313" key="3">
    <source>
        <dbReference type="EnsemblMetazoa" id="XP_020907752.1"/>
    </source>
</evidence>
<evidence type="ECO:0000256" key="1">
    <source>
        <dbReference type="SAM" id="Phobius"/>
    </source>
</evidence>
<dbReference type="GeneID" id="110245797"/>
<feature type="chain" id="PRO_5038323991" evidence="2">
    <location>
        <begin position="24"/>
        <end position="275"/>
    </location>
</feature>
<feature type="transmembrane region" description="Helical" evidence="1">
    <location>
        <begin position="217"/>
        <end position="239"/>
    </location>
</feature>
<dbReference type="Gene3D" id="2.10.90.10">
    <property type="entry name" value="Cystine-knot cytokines"/>
    <property type="match status" value="1"/>
</dbReference>
<protein>
    <submittedName>
        <fullName evidence="3">Uncharacterized protein</fullName>
    </submittedName>
</protein>
<feature type="signal peptide" evidence="2">
    <location>
        <begin position="1"/>
        <end position="23"/>
    </location>
</feature>
<dbReference type="RefSeq" id="XP_020907753.1">
    <property type="nucleotide sequence ID" value="XM_021052094.2"/>
</dbReference>
<dbReference type="InterPro" id="IPR029034">
    <property type="entry name" value="Cystine-knot_cytokine"/>
</dbReference>
<keyword evidence="1" id="KW-0472">Membrane</keyword>
<dbReference type="OrthoDB" id="5971045at2759"/>
<accession>A0A913XQQ8</accession>
<dbReference type="EnsemblMetazoa" id="XM_021052092.2">
    <property type="protein sequence ID" value="XP_020907751.1"/>
    <property type="gene ID" value="LOC110245797"/>
</dbReference>
<name>A0A913XQQ8_EXADI</name>
<keyword evidence="1" id="KW-1133">Transmembrane helix</keyword>
<dbReference type="AlphaFoldDB" id="A0A913XQQ8"/>
<organism evidence="3 4">
    <name type="scientific">Exaiptasia diaphana</name>
    <name type="common">Tropical sea anemone</name>
    <name type="synonym">Aiptasia pulchella</name>
    <dbReference type="NCBI Taxonomy" id="2652724"/>
    <lineage>
        <taxon>Eukaryota</taxon>
        <taxon>Metazoa</taxon>
        <taxon>Cnidaria</taxon>
        <taxon>Anthozoa</taxon>
        <taxon>Hexacorallia</taxon>
        <taxon>Actiniaria</taxon>
        <taxon>Aiptasiidae</taxon>
        <taxon>Exaiptasia</taxon>
    </lineage>
</organism>
<dbReference type="KEGG" id="epa:110245797"/>
<keyword evidence="1" id="KW-0812">Transmembrane</keyword>
<dbReference type="RefSeq" id="XP_020907751.1">
    <property type="nucleotide sequence ID" value="XM_021052092.2"/>
</dbReference>
<keyword evidence="4" id="KW-1185">Reference proteome</keyword>
<reference evidence="3" key="1">
    <citation type="submission" date="2022-11" db="UniProtKB">
        <authorList>
            <consortium name="EnsemblMetazoa"/>
        </authorList>
    </citation>
    <scope>IDENTIFICATION</scope>
</reference>
<dbReference type="Proteomes" id="UP000887567">
    <property type="component" value="Unplaced"/>
</dbReference>
<dbReference type="RefSeq" id="XP_020907752.1">
    <property type="nucleotide sequence ID" value="XM_021052093.2"/>
</dbReference>